<evidence type="ECO:0000313" key="2">
    <source>
        <dbReference type="EMBL" id="MFH0254890.1"/>
    </source>
</evidence>
<dbReference type="Pfam" id="PF01243">
    <property type="entry name" value="PNPOx_N"/>
    <property type="match status" value="1"/>
</dbReference>
<dbReference type="PANTHER" id="PTHR40660">
    <property type="entry name" value="5'-PHOSPHATE OXIDASE PUTATIVE DOMAIN-CONTAINING PROTEIN-RELATED"/>
    <property type="match status" value="1"/>
</dbReference>
<evidence type="ECO:0000259" key="1">
    <source>
        <dbReference type="Pfam" id="PF01243"/>
    </source>
</evidence>
<sequence length="151" mass="16425">MLDAAAKQMIETFPLGFVATVTKEGRPAVSPKGTFLVLDDACAGFGNIRSPGTLRNLAAAPYAEVNFIDPFARKALRLRGAARILPEGSEEFGALIGHWRAKWGDLAARITDLILIDIEAARHMTTPPYDDGMTEAEMIAAYKVKFAEIYP</sequence>
<dbReference type="EC" id="1.4.3.5" evidence="2"/>
<dbReference type="Proteomes" id="UP001607157">
    <property type="component" value="Unassembled WGS sequence"/>
</dbReference>
<comment type="caution">
    <text evidence="2">The sequence shown here is derived from an EMBL/GenBank/DDBJ whole genome shotgun (WGS) entry which is preliminary data.</text>
</comment>
<name>A0ABW7IBT8_9RHOB</name>
<dbReference type="RefSeq" id="WP_377172379.1">
    <property type="nucleotide sequence ID" value="NZ_JBHTJC010000003.1"/>
</dbReference>
<feature type="domain" description="Pyridoxamine 5'-phosphate oxidase N-terminal" evidence="1">
    <location>
        <begin position="2"/>
        <end position="104"/>
    </location>
</feature>
<dbReference type="Gene3D" id="2.30.110.10">
    <property type="entry name" value="Electron Transport, Fmn-binding Protein, Chain A"/>
    <property type="match status" value="1"/>
</dbReference>
<dbReference type="EMBL" id="JBIHMM010000003">
    <property type="protein sequence ID" value="MFH0254890.1"/>
    <property type="molecule type" value="Genomic_DNA"/>
</dbReference>
<keyword evidence="2" id="KW-0560">Oxidoreductase</keyword>
<reference evidence="2 3" key="1">
    <citation type="submission" date="2024-10" db="EMBL/GenBank/DDBJ databases">
        <authorList>
            <person name="Yang X.-N."/>
        </authorList>
    </citation>
    <scope>NUCLEOTIDE SEQUENCE [LARGE SCALE GENOMIC DNA]</scope>
    <source>
        <strain evidence="2 3">CAU 1059</strain>
    </source>
</reference>
<dbReference type="InterPro" id="IPR011576">
    <property type="entry name" value="Pyridox_Oxase_N"/>
</dbReference>
<proteinExistence type="predicted"/>
<dbReference type="PANTHER" id="PTHR40660:SF1">
    <property type="entry name" value="5'-PHOSPHATE OXIDASE PUTATIVE DOMAIN-CONTAINING PROTEIN-RELATED"/>
    <property type="match status" value="1"/>
</dbReference>
<keyword evidence="3" id="KW-1185">Reference proteome</keyword>
<evidence type="ECO:0000313" key="3">
    <source>
        <dbReference type="Proteomes" id="UP001607157"/>
    </source>
</evidence>
<gene>
    <name evidence="2" type="ORF">ACGRVM_13370</name>
</gene>
<protein>
    <submittedName>
        <fullName evidence="2">Pyridoxamine 5'-phosphate oxidase family protein</fullName>
        <ecNumber evidence="2">1.-.-.-</ecNumber>
        <ecNumber evidence="2">1.4.3.5</ecNumber>
    </submittedName>
</protein>
<dbReference type="GO" id="GO:0004733">
    <property type="term" value="F:pyridoxamine phosphate oxidase activity"/>
    <property type="evidence" value="ECO:0007669"/>
    <property type="project" value="UniProtKB-EC"/>
</dbReference>
<dbReference type="SUPFAM" id="SSF50475">
    <property type="entry name" value="FMN-binding split barrel"/>
    <property type="match status" value="1"/>
</dbReference>
<organism evidence="2 3">
    <name type="scientific">Roseovarius aquimarinus</name>
    <dbReference type="NCBI Taxonomy" id="1229156"/>
    <lineage>
        <taxon>Bacteria</taxon>
        <taxon>Pseudomonadati</taxon>
        <taxon>Pseudomonadota</taxon>
        <taxon>Alphaproteobacteria</taxon>
        <taxon>Rhodobacterales</taxon>
        <taxon>Roseobacteraceae</taxon>
        <taxon>Roseovarius</taxon>
    </lineage>
</organism>
<dbReference type="InterPro" id="IPR012349">
    <property type="entry name" value="Split_barrel_FMN-bd"/>
</dbReference>
<accession>A0ABW7IBT8</accession>
<dbReference type="EC" id="1.-.-.-" evidence="2"/>